<name>A0AAI9L1P8_PECCC</name>
<evidence type="ECO:0000313" key="2">
    <source>
        <dbReference type="EMBL" id="GKX48321.1"/>
    </source>
</evidence>
<evidence type="ECO:0000313" key="5">
    <source>
        <dbReference type="Proteomes" id="UP001165145"/>
    </source>
</evidence>
<dbReference type="EMBL" id="BRLF01000008">
    <property type="protein sequence ID" value="GKX48321.1"/>
    <property type="molecule type" value="Genomic_DNA"/>
</dbReference>
<evidence type="ECO:0000256" key="1">
    <source>
        <dbReference type="SAM" id="Phobius"/>
    </source>
</evidence>
<keyword evidence="1" id="KW-0812">Transmembrane</keyword>
<dbReference type="Proteomes" id="UP001058167">
    <property type="component" value="Unassembled WGS sequence"/>
</dbReference>
<proteinExistence type="predicted"/>
<evidence type="ECO:0000313" key="3">
    <source>
        <dbReference type="EMBL" id="GLV70765.1"/>
    </source>
</evidence>
<feature type="transmembrane region" description="Helical" evidence="1">
    <location>
        <begin position="63"/>
        <end position="80"/>
    </location>
</feature>
<dbReference type="InterPro" id="IPR018770">
    <property type="entry name" value="ChloroindolylP_hydrolase"/>
</dbReference>
<dbReference type="Pfam" id="PF10112">
    <property type="entry name" value="Halogen_Hydrol"/>
    <property type="match status" value="1"/>
</dbReference>
<dbReference type="Proteomes" id="UP001165145">
    <property type="component" value="Unassembled WGS sequence"/>
</dbReference>
<feature type="transmembrane region" description="Helical" evidence="1">
    <location>
        <begin position="28"/>
        <end position="51"/>
    </location>
</feature>
<feature type="transmembrane region" description="Helical" evidence="1">
    <location>
        <begin position="156"/>
        <end position="177"/>
    </location>
</feature>
<evidence type="ECO:0000313" key="4">
    <source>
        <dbReference type="Proteomes" id="UP001058167"/>
    </source>
</evidence>
<keyword evidence="1" id="KW-0472">Membrane</keyword>
<accession>A0AAI9L1P8</accession>
<protein>
    <recommendedName>
        <fullName evidence="6">5-bromo-4-chloroindolyl phosphate hydrolysis protein</fullName>
    </recommendedName>
</protein>
<evidence type="ECO:0008006" key="6">
    <source>
        <dbReference type="Google" id="ProtNLM"/>
    </source>
</evidence>
<feature type="transmembrane region" description="Helical" evidence="1">
    <location>
        <begin position="127"/>
        <end position="144"/>
    </location>
</feature>
<gene>
    <name evidence="3" type="ORF">Pcaca03_32090</name>
    <name evidence="2" type="ORF">SOASR016_30730</name>
</gene>
<feature type="transmembrane region" description="Helical" evidence="1">
    <location>
        <begin position="86"/>
        <end position="115"/>
    </location>
</feature>
<dbReference type="AlphaFoldDB" id="A0AAI9L1P8"/>
<organism evidence="3 5">
    <name type="scientific">Pectobacterium carotovorum subsp. carotovorum</name>
    <name type="common">Erwinia carotovora subsp. carotovora</name>
    <dbReference type="NCBI Taxonomy" id="555"/>
    <lineage>
        <taxon>Bacteria</taxon>
        <taxon>Pseudomonadati</taxon>
        <taxon>Pseudomonadota</taxon>
        <taxon>Gammaproteobacteria</taxon>
        <taxon>Enterobacterales</taxon>
        <taxon>Pectobacteriaceae</taxon>
        <taxon>Pectobacterium</taxon>
    </lineage>
</organism>
<keyword evidence="4" id="KW-1185">Reference proteome</keyword>
<comment type="caution">
    <text evidence="3">The sequence shown here is derived from an EMBL/GenBank/DDBJ whole genome shotgun (WGS) entry which is preliminary data.</text>
</comment>
<reference evidence="2" key="1">
    <citation type="submission" date="2022-06" db="EMBL/GenBank/DDBJ databases">
        <title>Draft genome sequences of Pectobacterium carotovorum subsp. carotovorum str. NBRC12380.</title>
        <authorList>
            <person name="Wakabayashi Y."/>
            <person name="Kojima K."/>
        </authorList>
    </citation>
    <scope>NUCLEOTIDE SEQUENCE</scope>
    <source>
        <strain evidence="2">NBRC 12380</strain>
    </source>
</reference>
<dbReference type="EMBL" id="BSRL01000008">
    <property type="protein sequence ID" value="GLV70765.1"/>
    <property type="molecule type" value="Genomic_DNA"/>
</dbReference>
<keyword evidence="1" id="KW-1133">Transmembrane helix</keyword>
<sequence>MNMQNASSPPDEGWQKKLGRLCLKLFKLWGLGCIWLITSLIIVEVLLKALYPEIMANQEVRGSAAIVTCFSLILLWYAFTRPQVDMIWPLVAGVIWFIAHDAIFVLGWVAAAWWIIKACSEISHPRLGTAIQFLLVFIIIMGYTDSHKFGEHPFYNAVFVICVVNGVGRYYQWAYFLKTKIKADQQKTPIAAPIRSKPSQPVVTPPVQKAITFESRIVRLQNLQKLPTELLDELKIIVEYGQLIITCMKEDPKDVEPGTAFLNRYLPAVEKVASEFVRLSTQLEKHGKSDDFLLKNVTALKALGSAFQQQHARLLENDTLDFDTELNLVNNLLKTDGYK</sequence>
<reference evidence="3" key="2">
    <citation type="submission" date="2023-02" db="EMBL/GenBank/DDBJ databases">
        <title>Pectobacterium carotovorum subsp. carotovorum NBRC 12380.</title>
        <authorList>
            <person name="Ichikawa N."/>
            <person name="Sato H."/>
            <person name="Tonouchi N."/>
        </authorList>
    </citation>
    <scope>NUCLEOTIDE SEQUENCE</scope>
    <source>
        <strain evidence="3">NBRC 12380</strain>
    </source>
</reference>